<keyword evidence="2" id="KW-0472">Membrane</keyword>
<keyword evidence="2" id="KW-0812">Transmembrane</keyword>
<sequence length="314" mass="34358">MTLSSTHRQLLRQLAQAHTPSRALFAQCPHHHVHHTRSSSIAQKTQLSRRFSACPRVCQDPHSPPTIGATPIPDAQAKPPRRRPRWVSATILLLLGALSGTILRTVLSPPPPPPPGSPADEALKEKIRKLAEDVPIVKELQDEPGWTHHEAYSAFPASTKPERITSGPLSTAAGIGAYQHIFHPPPLSLEPILNVIFFGLSTTGWPGVVHGGLLSTILDEHSARAALAETAGKGVLTAKLDVTYLRPTLAGTFYVVKARALRDDELEEKERGKRGRKIWVDVWMETLEGVECVRGKALFVIPKGRELRGLDKGF</sequence>
<evidence type="ECO:0000256" key="2">
    <source>
        <dbReference type="SAM" id="Phobius"/>
    </source>
</evidence>
<gene>
    <name evidence="4" type="ORF">N0V93_009228</name>
</gene>
<dbReference type="AlphaFoldDB" id="A0A9W8YKD0"/>
<feature type="region of interest" description="Disordered" evidence="1">
    <location>
        <begin position="61"/>
        <end position="82"/>
    </location>
</feature>
<dbReference type="OrthoDB" id="506431at2759"/>
<evidence type="ECO:0000313" key="5">
    <source>
        <dbReference type="Proteomes" id="UP001140453"/>
    </source>
</evidence>
<proteinExistence type="predicted"/>
<name>A0A9W8YKD0_9PEZI</name>
<keyword evidence="2" id="KW-1133">Transmembrane helix</keyword>
<evidence type="ECO:0000256" key="1">
    <source>
        <dbReference type="SAM" id="MobiDB-lite"/>
    </source>
</evidence>
<dbReference type="Proteomes" id="UP001140453">
    <property type="component" value="Unassembled WGS sequence"/>
</dbReference>
<reference evidence="4" key="1">
    <citation type="submission" date="2022-10" db="EMBL/GenBank/DDBJ databases">
        <title>Tapping the CABI collections for fungal endophytes: first genome assemblies for Collariella, Neodidymelliopsis, Ascochyta clinopodiicola, Didymella pomorum, Didymosphaeria variabile, Neocosmospora piperis and Neocucurbitaria cava.</title>
        <authorList>
            <person name="Hill R."/>
        </authorList>
    </citation>
    <scope>NUCLEOTIDE SEQUENCE</scope>
    <source>
        <strain evidence="4">IMI 355082</strain>
    </source>
</reference>
<dbReference type="InterPro" id="IPR029069">
    <property type="entry name" value="HotDog_dom_sf"/>
</dbReference>
<protein>
    <recommendedName>
        <fullName evidence="3">Thioesterase domain-containing protein</fullName>
    </recommendedName>
</protein>
<dbReference type="InterPro" id="IPR006683">
    <property type="entry name" value="Thioestr_dom"/>
</dbReference>
<evidence type="ECO:0000259" key="3">
    <source>
        <dbReference type="Pfam" id="PF03061"/>
    </source>
</evidence>
<dbReference type="InterPro" id="IPR052061">
    <property type="entry name" value="PTE-AB_protein"/>
</dbReference>
<dbReference type="PANTHER" id="PTHR47260:SF1">
    <property type="entry name" value="UPF0644 PROTEIN PB2B4.06"/>
    <property type="match status" value="1"/>
</dbReference>
<keyword evidence="5" id="KW-1185">Reference proteome</keyword>
<evidence type="ECO:0000313" key="4">
    <source>
        <dbReference type="EMBL" id="KAJ4386334.1"/>
    </source>
</evidence>
<comment type="caution">
    <text evidence="4">The sequence shown here is derived from an EMBL/GenBank/DDBJ whole genome shotgun (WGS) entry which is preliminary data.</text>
</comment>
<dbReference type="SUPFAM" id="SSF54637">
    <property type="entry name" value="Thioesterase/thiol ester dehydrase-isomerase"/>
    <property type="match status" value="1"/>
</dbReference>
<feature type="transmembrane region" description="Helical" evidence="2">
    <location>
        <begin position="86"/>
        <end position="107"/>
    </location>
</feature>
<organism evidence="4 5">
    <name type="scientific">Gnomoniopsis smithogilvyi</name>
    <dbReference type="NCBI Taxonomy" id="1191159"/>
    <lineage>
        <taxon>Eukaryota</taxon>
        <taxon>Fungi</taxon>
        <taxon>Dikarya</taxon>
        <taxon>Ascomycota</taxon>
        <taxon>Pezizomycotina</taxon>
        <taxon>Sordariomycetes</taxon>
        <taxon>Sordariomycetidae</taxon>
        <taxon>Diaporthales</taxon>
        <taxon>Gnomoniaceae</taxon>
        <taxon>Gnomoniopsis</taxon>
    </lineage>
</organism>
<dbReference type="EMBL" id="JAPEVB010000006">
    <property type="protein sequence ID" value="KAJ4386334.1"/>
    <property type="molecule type" value="Genomic_DNA"/>
</dbReference>
<dbReference type="Pfam" id="PF03061">
    <property type="entry name" value="4HBT"/>
    <property type="match status" value="1"/>
</dbReference>
<feature type="domain" description="Thioesterase" evidence="3">
    <location>
        <begin position="207"/>
        <end position="261"/>
    </location>
</feature>
<dbReference type="PANTHER" id="PTHR47260">
    <property type="entry name" value="UPF0644 PROTEIN PB2B4.06"/>
    <property type="match status" value="1"/>
</dbReference>
<dbReference type="Gene3D" id="3.10.129.10">
    <property type="entry name" value="Hotdog Thioesterase"/>
    <property type="match status" value="1"/>
</dbReference>
<accession>A0A9W8YKD0</accession>
<dbReference type="CDD" id="cd03443">
    <property type="entry name" value="PaaI_thioesterase"/>
    <property type="match status" value="1"/>
</dbReference>